<keyword evidence="2" id="KW-1185">Reference proteome</keyword>
<name>A0ABC8RVS0_9AQUA</name>
<proteinExistence type="predicted"/>
<organism evidence="1 2">
    <name type="scientific">Ilex paraguariensis</name>
    <name type="common">yerba mate</name>
    <dbReference type="NCBI Taxonomy" id="185542"/>
    <lineage>
        <taxon>Eukaryota</taxon>
        <taxon>Viridiplantae</taxon>
        <taxon>Streptophyta</taxon>
        <taxon>Embryophyta</taxon>
        <taxon>Tracheophyta</taxon>
        <taxon>Spermatophyta</taxon>
        <taxon>Magnoliopsida</taxon>
        <taxon>eudicotyledons</taxon>
        <taxon>Gunneridae</taxon>
        <taxon>Pentapetalae</taxon>
        <taxon>asterids</taxon>
        <taxon>campanulids</taxon>
        <taxon>Aquifoliales</taxon>
        <taxon>Aquifoliaceae</taxon>
        <taxon>Ilex</taxon>
    </lineage>
</organism>
<reference evidence="1 2" key="1">
    <citation type="submission" date="2024-02" db="EMBL/GenBank/DDBJ databases">
        <authorList>
            <person name="Vignale AGUSTIN F."/>
            <person name="Sosa J E."/>
            <person name="Modenutti C."/>
        </authorList>
    </citation>
    <scope>NUCLEOTIDE SEQUENCE [LARGE SCALE GENOMIC DNA]</scope>
</reference>
<comment type="caution">
    <text evidence="1">The sequence shown here is derived from an EMBL/GenBank/DDBJ whole genome shotgun (WGS) entry which is preliminary data.</text>
</comment>
<gene>
    <name evidence="1" type="ORF">ILEXP_LOCUS16623</name>
</gene>
<evidence type="ECO:0000313" key="1">
    <source>
        <dbReference type="EMBL" id="CAK9148660.1"/>
    </source>
</evidence>
<dbReference type="Proteomes" id="UP001642360">
    <property type="component" value="Unassembled WGS sequence"/>
</dbReference>
<dbReference type="EMBL" id="CAUOFW020001780">
    <property type="protein sequence ID" value="CAK9148660.1"/>
    <property type="molecule type" value="Genomic_DNA"/>
</dbReference>
<sequence length="116" mass="12229">MAKLTTGATTEVASAGEGTLTGLAKRGNEVDAEAACAKAVGIEVSRFEEFGVGREPVIGLFDFFATSSPIIESLKTPLSLRLLKRFLSVAKNGATQGCCDSKFLNDYALSSYKMSP</sequence>
<evidence type="ECO:0000313" key="2">
    <source>
        <dbReference type="Proteomes" id="UP001642360"/>
    </source>
</evidence>
<protein>
    <submittedName>
        <fullName evidence="1">Uncharacterized protein</fullName>
    </submittedName>
</protein>
<accession>A0ABC8RVS0</accession>
<dbReference type="AlphaFoldDB" id="A0ABC8RVS0"/>